<dbReference type="EMBL" id="GGEC01013012">
    <property type="protein sequence ID" value="MBW93495.1"/>
    <property type="molecule type" value="Transcribed_RNA"/>
</dbReference>
<proteinExistence type="predicted"/>
<dbReference type="AlphaFoldDB" id="A0A2P2JJ83"/>
<reference evidence="1" key="1">
    <citation type="submission" date="2018-02" db="EMBL/GenBank/DDBJ databases">
        <title>Rhizophora mucronata_Transcriptome.</title>
        <authorList>
            <person name="Meera S.P."/>
            <person name="Sreeshan A."/>
            <person name="Augustine A."/>
        </authorList>
    </citation>
    <scope>NUCLEOTIDE SEQUENCE</scope>
    <source>
        <tissue evidence="1">Leaf</tissue>
    </source>
</reference>
<accession>A0A2P2JJ83</accession>
<name>A0A2P2JJ83_RHIMU</name>
<organism evidence="1">
    <name type="scientific">Rhizophora mucronata</name>
    <name type="common">Asiatic mangrove</name>
    <dbReference type="NCBI Taxonomy" id="61149"/>
    <lineage>
        <taxon>Eukaryota</taxon>
        <taxon>Viridiplantae</taxon>
        <taxon>Streptophyta</taxon>
        <taxon>Embryophyta</taxon>
        <taxon>Tracheophyta</taxon>
        <taxon>Spermatophyta</taxon>
        <taxon>Magnoliopsida</taxon>
        <taxon>eudicotyledons</taxon>
        <taxon>Gunneridae</taxon>
        <taxon>Pentapetalae</taxon>
        <taxon>rosids</taxon>
        <taxon>fabids</taxon>
        <taxon>Malpighiales</taxon>
        <taxon>Rhizophoraceae</taxon>
        <taxon>Rhizophora</taxon>
    </lineage>
</organism>
<sequence length="33" mass="3572">MIALPAPSLLCPPLKPRRVASGSFNLTLLRLLL</sequence>
<evidence type="ECO:0000313" key="1">
    <source>
        <dbReference type="EMBL" id="MBW93495.1"/>
    </source>
</evidence>
<protein>
    <submittedName>
        <fullName evidence="1">Uncharacterized protein</fullName>
    </submittedName>
</protein>